<reference evidence="4 5" key="1">
    <citation type="submission" date="2021-03" db="EMBL/GenBank/DDBJ databases">
        <title>Genomic Encyclopedia of Type Strains, Phase IV (KMG-IV): sequencing the most valuable type-strain genomes for metagenomic binning, comparative biology and taxonomic classification.</title>
        <authorList>
            <person name="Goeker M."/>
        </authorList>
    </citation>
    <scope>NUCLEOTIDE SEQUENCE [LARGE SCALE GENOMIC DNA]</scope>
    <source>
        <strain evidence="4 5">DSM 101872</strain>
    </source>
</reference>
<feature type="region of interest" description="Disordered" evidence="2">
    <location>
        <begin position="604"/>
        <end position="635"/>
    </location>
</feature>
<dbReference type="RefSeq" id="WP_209686285.1">
    <property type="nucleotide sequence ID" value="NZ_JAGGLU010000003.1"/>
</dbReference>
<proteinExistence type="predicted"/>
<dbReference type="Pfam" id="PF04650">
    <property type="entry name" value="YSIRK_signal"/>
    <property type="match status" value="1"/>
</dbReference>
<sequence length="664" mass="72828">MVSKNNKKNKLALMTDRQPRYSIRKLNIGAASVLLGISLALGINQVDVKADTVETDAVQLSSTGQITSVTSQEEHIVVNESSKQANNSEQVTNQLSNPASCTNDIEKQSSTQNYPISTQAVSANPIEPVLNNIQQEKANSEAALENTVNSQNLTITNDEDLKKFDESFDANQLDQNHLLGIAGGFHIFGENVTLDAHTNGNFVAGNLSASVDFGTRGDSHNHTNGDIYYIEDIAQITNNGFNHENNYIVFGENINLEIKDNSVYVNGIKLDKVMPEQVKQAHQYIDIQKELDKLREKSDEYQSNLTTEGVKIDFSDMNNQTIDVSEVSKETDIIYVNIPAELLSKSQPIYITGLSSEKDGPAIVINVKEINDSKLTVQTQIKLTYENGDSLASGENHAYPNKLLWNFGTEVKELEFSSGHFMGSILATNATIATNVNIDGTIIGQTVHIKGGESHRWDLNHPMEEVEIPNVTPDPTPNPDPEPDLDPAPDSDSTPNPTPEPDLDPEPSPTPESDPEHTPTPDLESDSTIDSELVPEEDLILDLESQKPELIIPAIEEDMATPEAEEQEKESITQAPILNLKPETNTNIDKVKTIKTASEKVLGDKKYDNDKVKSKNSIKTTTEKSTIPQTSSQKGQSLLSVMGLVSILVAAKIVNNDRKKGKKN</sequence>
<evidence type="ECO:0000259" key="3">
    <source>
        <dbReference type="Pfam" id="PF04650"/>
    </source>
</evidence>
<feature type="region of interest" description="Disordered" evidence="2">
    <location>
        <begin position="467"/>
        <end position="530"/>
    </location>
</feature>
<evidence type="ECO:0000256" key="1">
    <source>
        <dbReference type="ARBA" id="ARBA00022729"/>
    </source>
</evidence>
<organism evidence="4 5">
    <name type="scientific">Lactobacillus colini</name>
    <dbReference type="NCBI Taxonomy" id="1819254"/>
    <lineage>
        <taxon>Bacteria</taxon>
        <taxon>Bacillati</taxon>
        <taxon>Bacillota</taxon>
        <taxon>Bacilli</taxon>
        <taxon>Lactobacillales</taxon>
        <taxon>Lactobacillaceae</taxon>
        <taxon>Lactobacillus</taxon>
    </lineage>
</organism>
<dbReference type="NCBIfam" id="TIGR01168">
    <property type="entry name" value="YSIRK_signal"/>
    <property type="match status" value="1"/>
</dbReference>
<evidence type="ECO:0000313" key="4">
    <source>
        <dbReference type="EMBL" id="MBP2057539.1"/>
    </source>
</evidence>
<dbReference type="InterPro" id="IPR005877">
    <property type="entry name" value="YSIRK_signal_dom"/>
</dbReference>
<evidence type="ECO:0000256" key="2">
    <source>
        <dbReference type="SAM" id="MobiDB-lite"/>
    </source>
</evidence>
<keyword evidence="1" id="KW-0732">Signal</keyword>
<feature type="compositionally biased region" description="Basic and acidic residues" evidence="2">
    <location>
        <begin position="604"/>
        <end position="613"/>
    </location>
</feature>
<feature type="domain" description="YSIRK Gram-positive signal peptide" evidence="3">
    <location>
        <begin position="17"/>
        <end position="39"/>
    </location>
</feature>
<dbReference type="EMBL" id="JAGGLU010000003">
    <property type="protein sequence ID" value="MBP2057539.1"/>
    <property type="molecule type" value="Genomic_DNA"/>
</dbReference>
<evidence type="ECO:0000313" key="5">
    <source>
        <dbReference type="Proteomes" id="UP001519292"/>
    </source>
</evidence>
<accession>A0ABS4MCZ4</accession>
<keyword evidence="5" id="KW-1185">Reference proteome</keyword>
<feature type="compositionally biased region" description="Pro residues" evidence="2">
    <location>
        <begin position="496"/>
        <end position="512"/>
    </location>
</feature>
<protein>
    <submittedName>
        <fullName evidence="4">Clumping factor B</fullName>
    </submittedName>
</protein>
<gene>
    <name evidence="4" type="ORF">J2Z60_000710</name>
</gene>
<feature type="compositionally biased region" description="Polar residues" evidence="2">
    <location>
        <begin position="615"/>
        <end position="635"/>
    </location>
</feature>
<name>A0ABS4MCZ4_9LACO</name>
<comment type="caution">
    <text evidence="4">The sequence shown here is derived from an EMBL/GenBank/DDBJ whole genome shotgun (WGS) entry which is preliminary data.</text>
</comment>
<dbReference type="Proteomes" id="UP001519292">
    <property type="component" value="Unassembled WGS sequence"/>
</dbReference>